<dbReference type="GO" id="GO:0005737">
    <property type="term" value="C:cytoplasm"/>
    <property type="evidence" value="ECO:0007669"/>
    <property type="project" value="TreeGrafter"/>
</dbReference>
<dbReference type="EMBL" id="MSIF01000031">
    <property type="protein sequence ID" value="OLF05248.1"/>
    <property type="molecule type" value="Genomic_DNA"/>
</dbReference>
<comment type="caution">
    <text evidence="4">The sequence shown here is derived from an EMBL/GenBank/DDBJ whole genome shotgun (WGS) entry which is preliminary data.</text>
</comment>
<dbReference type="PANTHER" id="PTHR16305:SF28">
    <property type="entry name" value="GUANYLATE CYCLASE DOMAIN-CONTAINING PROTEIN"/>
    <property type="match status" value="1"/>
</dbReference>
<keyword evidence="1" id="KW-0547">Nucleotide-binding</keyword>
<dbReference type="CDD" id="cd06170">
    <property type="entry name" value="LuxR_C_like"/>
    <property type="match status" value="1"/>
</dbReference>
<dbReference type="GO" id="GO:0005524">
    <property type="term" value="F:ATP binding"/>
    <property type="evidence" value="ECO:0007669"/>
    <property type="project" value="UniProtKB-KW"/>
</dbReference>
<dbReference type="RefSeq" id="WP_075137736.1">
    <property type="nucleotide sequence ID" value="NZ_MSIF01000031.1"/>
</dbReference>
<dbReference type="Proteomes" id="UP000185696">
    <property type="component" value="Unassembled WGS sequence"/>
</dbReference>
<evidence type="ECO:0000313" key="5">
    <source>
        <dbReference type="Proteomes" id="UP000185696"/>
    </source>
</evidence>
<dbReference type="SMART" id="SM00421">
    <property type="entry name" value="HTH_LUXR"/>
    <property type="match status" value="1"/>
</dbReference>
<organism evidence="4 5">
    <name type="scientific">Actinophytocola xinjiangensis</name>
    <dbReference type="NCBI Taxonomy" id="485602"/>
    <lineage>
        <taxon>Bacteria</taxon>
        <taxon>Bacillati</taxon>
        <taxon>Actinomycetota</taxon>
        <taxon>Actinomycetes</taxon>
        <taxon>Pseudonocardiales</taxon>
        <taxon>Pseudonocardiaceae</taxon>
    </lineage>
</organism>
<dbReference type="PROSITE" id="PS50043">
    <property type="entry name" value="HTH_LUXR_2"/>
    <property type="match status" value="1"/>
</dbReference>
<reference evidence="4 5" key="1">
    <citation type="submission" date="2016-12" db="EMBL/GenBank/DDBJ databases">
        <title>The draft genome sequence of Actinophytocola xinjiangensis.</title>
        <authorList>
            <person name="Wang W."/>
            <person name="Yuan L."/>
        </authorList>
    </citation>
    <scope>NUCLEOTIDE SEQUENCE [LARGE SCALE GENOMIC DNA]</scope>
    <source>
        <strain evidence="4 5">CGMCC 4.4663</strain>
    </source>
</reference>
<gene>
    <name evidence="4" type="ORF">BLA60_36950</name>
</gene>
<keyword evidence="5" id="KW-1185">Reference proteome</keyword>
<dbReference type="GO" id="GO:0006355">
    <property type="term" value="P:regulation of DNA-templated transcription"/>
    <property type="evidence" value="ECO:0007669"/>
    <property type="project" value="InterPro"/>
</dbReference>
<dbReference type="AlphaFoldDB" id="A0A7Z0WEA3"/>
<dbReference type="PANTHER" id="PTHR16305">
    <property type="entry name" value="TESTICULAR SOLUBLE ADENYLYL CYCLASE"/>
    <property type="match status" value="1"/>
</dbReference>
<evidence type="ECO:0000256" key="1">
    <source>
        <dbReference type="ARBA" id="ARBA00022741"/>
    </source>
</evidence>
<dbReference type="InterPro" id="IPR036388">
    <property type="entry name" value="WH-like_DNA-bd_sf"/>
</dbReference>
<dbReference type="GO" id="GO:0003677">
    <property type="term" value="F:DNA binding"/>
    <property type="evidence" value="ECO:0007669"/>
    <property type="project" value="InterPro"/>
</dbReference>
<dbReference type="Gene3D" id="3.40.50.300">
    <property type="entry name" value="P-loop containing nucleotide triphosphate hydrolases"/>
    <property type="match status" value="1"/>
</dbReference>
<evidence type="ECO:0000259" key="3">
    <source>
        <dbReference type="PROSITE" id="PS50043"/>
    </source>
</evidence>
<dbReference type="InterPro" id="IPR027417">
    <property type="entry name" value="P-loop_NTPase"/>
</dbReference>
<evidence type="ECO:0000256" key="2">
    <source>
        <dbReference type="ARBA" id="ARBA00022840"/>
    </source>
</evidence>
<dbReference type="Pfam" id="PF00196">
    <property type="entry name" value="GerE"/>
    <property type="match status" value="1"/>
</dbReference>
<dbReference type="Gene3D" id="1.10.10.10">
    <property type="entry name" value="Winged helix-like DNA-binding domain superfamily/Winged helix DNA-binding domain"/>
    <property type="match status" value="1"/>
</dbReference>
<name>A0A7Z0WEA3_9PSEU</name>
<evidence type="ECO:0000313" key="4">
    <source>
        <dbReference type="EMBL" id="OLF05248.1"/>
    </source>
</evidence>
<feature type="domain" description="HTH luxR-type" evidence="3">
    <location>
        <begin position="901"/>
        <end position="966"/>
    </location>
</feature>
<keyword evidence="2" id="KW-0067">ATP-binding</keyword>
<protein>
    <recommendedName>
        <fullName evidence="3">HTH luxR-type domain-containing protein</fullName>
    </recommendedName>
</protein>
<dbReference type="InterPro" id="IPR016032">
    <property type="entry name" value="Sig_transdc_resp-reg_C-effctor"/>
</dbReference>
<dbReference type="SUPFAM" id="SSF52540">
    <property type="entry name" value="P-loop containing nucleoside triphosphate hydrolases"/>
    <property type="match status" value="1"/>
</dbReference>
<dbReference type="InterPro" id="IPR041664">
    <property type="entry name" value="AAA_16"/>
</dbReference>
<dbReference type="SUPFAM" id="SSF46894">
    <property type="entry name" value="C-terminal effector domain of the bipartite response regulators"/>
    <property type="match status" value="1"/>
</dbReference>
<dbReference type="InterPro" id="IPR000792">
    <property type="entry name" value="Tscrpt_reg_LuxR_C"/>
</dbReference>
<dbReference type="GO" id="GO:0004016">
    <property type="term" value="F:adenylate cyclase activity"/>
    <property type="evidence" value="ECO:0007669"/>
    <property type="project" value="TreeGrafter"/>
</dbReference>
<proteinExistence type="predicted"/>
<sequence length="967" mass="104409">MGVRAPVVVGRDHEIGIIERALGEVAKGRGQVVLLTGEAGIGKSRLAAHATDLAYGAELSIMRGRGSAVGRTVPFRALSEALLSLQRLGTHVDVEQLGAYRPELARLNPDWGTPSEVAASGSLMVLAEGVLRLTELVGRHAGCAVVLDDLQYVDPDTLAVLEYVIDNIEHQPTLLLCTIRDDDADTVEFARTAGRRSAATVVPLRRLTPGDVSALGAVCLGGAGQSLPSAATDLLWTGSMGLPFLVEELLDEIVTEGRLVRDEDGWRMVDSFPDPPSAFVEGIDARLGRLSAQAREFVSVAAVLGQRFPLVIVQEVTGFEYRTLLRHLHGDVVANMVAPDDHTPDWYLFTHALVVDAVLALLAEETRVDLARRAADAVEKLNSDVPGDWCHLCARLREAAGQFTEAGQLYARAGRRALAQGAAQSAVTLLDRSLDLLVHDPANRASALESQLLALTEAGQVDRALAVGARFDEFGSGLDRIHRVRLHTQLAWAANLAGRTEGGLDQVRIARALLGPDPDDEHVAPIDVVAAHLELDRATPGRLEVAEAMALRAATVAERIPLPIIACQAWQLLGALARRHDPARATAYLEKSRVFAIAHDLPIWEIHALVRLGLDDALRAGDIDRLEQARELASRIGAVIARYQSEVNISLQLILRGEFTAARNLIDNVSAAAARLGLLEIRQFMLVARAVLAGHQCDRAELESAQRELAGQGGDQTQYVPRLHGLGAAFCSLLQEDREQANADLATALATEEANPTTFHLSGRHGLALLLRALDGTLDWAEYVEVSASPAAGMRWDRHFALLAAAVLTGRRGDPEQALAWLERGQEAGELYPVARHLGLRLVGEAAAQDGWGEPDRWLRTAEQYFHDAGIRAVPGACRALLRRMGVRVTQRRSGTKDVPDDLRAVGVTGREYEVLLLLGARLANNEIAVRLHLSRRTVEKHVSSLMAKTGATNRVQLGKLTAGDAR</sequence>
<accession>A0A7Z0WEA3</accession>
<dbReference type="Pfam" id="PF13191">
    <property type="entry name" value="AAA_16"/>
    <property type="match status" value="1"/>
</dbReference>